<evidence type="ECO:0000256" key="1">
    <source>
        <dbReference type="SAM" id="MobiDB-lite"/>
    </source>
</evidence>
<feature type="compositionally biased region" description="Low complexity" evidence="1">
    <location>
        <begin position="346"/>
        <end position="358"/>
    </location>
</feature>
<accession>A0ABD1KGE4</accession>
<feature type="compositionally biased region" description="Polar residues" evidence="1">
    <location>
        <begin position="139"/>
        <end position="149"/>
    </location>
</feature>
<proteinExistence type="predicted"/>
<feature type="compositionally biased region" description="Polar residues" evidence="1">
    <location>
        <begin position="66"/>
        <end position="75"/>
    </location>
</feature>
<keyword evidence="3" id="KW-1185">Reference proteome</keyword>
<dbReference type="Proteomes" id="UP001591681">
    <property type="component" value="Unassembled WGS sequence"/>
</dbReference>
<evidence type="ECO:0000313" key="2">
    <source>
        <dbReference type="EMBL" id="KAL2098106.1"/>
    </source>
</evidence>
<feature type="region of interest" description="Disordered" evidence="1">
    <location>
        <begin position="346"/>
        <end position="367"/>
    </location>
</feature>
<dbReference type="AlphaFoldDB" id="A0ABD1KGE4"/>
<organism evidence="2 3">
    <name type="scientific">Coilia grayii</name>
    <name type="common">Gray's grenadier anchovy</name>
    <dbReference type="NCBI Taxonomy" id="363190"/>
    <lineage>
        <taxon>Eukaryota</taxon>
        <taxon>Metazoa</taxon>
        <taxon>Chordata</taxon>
        <taxon>Craniata</taxon>
        <taxon>Vertebrata</taxon>
        <taxon>Euteleostomi</taxon>
        <taxon>Actinopterygii</taxon>
        <taxon>Neopterygii</taxon>
        <taxon>Teleostei</taxon>
        <taxon>Clupei</taxon>
        <taxon>Clupeiformes</taxon>
        <taxon>Clupeoidei</taxon>
        <taxon>Engraulidae</taxon>
        <taxon>Coilinae</taxon>
        <taxon>Coilia</taxon>
    </lineage>
</organism>
<name>A0ABD1KGE4_9TELE</name>
<feature type="region of interest" description="Disordered" evidence="1">
    <location>
        <begin position="34"/>
        <end position="86"/>
    </location>
</feature>
<feature type="compositionally biased region" description="Polar residues" evidence="1">
    <location>
        <begin position="209"/>
        <end position="218"/>
    </location>
</feature>
<dbReference type="EMBL" id="JBHFQA010000006">
    <property type="protein sequence ID" value="KAL2098106.1"/>
    <property type="molecule type" value="Genomic_DNA"/>
</dbReference>
<gene>
    <name evidence="2" type="ORF">ACEWY4_007313</name>
</gene>
<feature type="compositionally biased region" description="Polar residues" evidence="1">
    <location>
        <begin position="450"/>
        <end position="462"/>
    </location>
</feature>
<reference evidence="2 3" key="1">
    <citation type="submission" date="2024-09" db="EMBL/GenBank/DDBJ databases">
        <title>A chromosome-level genome assembly of Gray's grenadier anchovy, Coilia grayii.</title>
        <authorList>
            <person name="Fu Z."/>
        </authorList>
    </citation>
    <scope>NUCLEOTIDE SEQUENCE [LARGE SCALE GENOMIC DNA]</scope>
    <source>
        <strain evidence="2">G4</strain>
        <tissue evidence="2">Muscle</tissue>
    </source>
</reference>
<protein>
    <submittedName>
        <fullName evidence="2">Uncharacterized protein</fullName>
    </submittedName>
</protein>
<feature type="region of interest" description="Disordered" evidence="1">
    <location>
        <begin position="433"/>
        <end position="498"/>
    </location>
</feature>
<comment type="caution">
    <text evidence="2">The sequence shown here is derived from an EMBL/GenBank/DDBJ whole genome shotgun (WGS) entry which is preliminary data.</text>
</comment>
<sequence length="574" mass="60730">MPVVKRRKSWEEHVTCHSGPRYSYDDMDLVCCPGDRRDGPRSRRGRQKRCTSMPECYPGVPASAVENGSQQSQESEPGERESCEMSVSDVFKCESVTDNDIMADHSQKGLCSLAPSTAASANKQDGDDDEASPHPLTTLAKNPTVSETAADTPLGPTNGDSIQSCGDDLAAPEEAHSDCPTAQHPSNLIDSDTEAGLSRHPNVLVSPKTPANTAQTTVEAARPGSAQVQDNSTVTLERAATLTAWENAPAPLSCHSSGFEGSVLKADMLDHTPSLELAASESVPEQEPDAVCQEHMTGEAECCERPGKGQTDLGRPDADISAVDTTQEARGPEGLALVGVAHQVMSSSSPAAQTSSEAHSTGSSMRLADRERLQTHREALSIEPCKIATRDAASPEPLGSLECSGSMGALQERHHEGGSGGLKLDTILEVSLSEVGDETGGPEKLEQDNSKAAIQLPSQTPQETRESHGTAGRVGVEPLSSNNMTLDEGPEALQTTEGQTATCSGQLELGETGDVSSKMAAIQEEGADTVRRDPPLPISAEPTQQQDPMPEETTVKLRVRKVGHQGAEQNYTYI</sequence>
<feature type="region of interest" description="Disordered" evidence="1">
    <location>
        <begin position="525"/>
        <end position="551"/>
    </location>
</feature>
<evidence type="ECO:0000313" key="3">
    <source>
        <dbReference type="Proteomes" id="UP001591681"/>
    </source>
</evidence>
<feature type="region of interest" description="Disordered" evidence="1">
    <location>
        <begin position="116"/>
        <end position="232"/>
    </location>
</feature>